<accession>A0A0C2EV78</accession>
<keyword evidence="3" id="KW-0449">Lipoprotein</keyword>
<evidence type="ECO:0000313" key="4">
    <source>
        <dbReference type="Proteomes" id="UP000031535"/>
    </source>
</evidence>
<dbReference type="InterPro" id="IPR033399">
    <property type="entry name" value="TP_0789-like"/>
</dbReference>
<reference evidence="3 4" key="1">
    <citation type="submission" date="2015-01" db="EMBL/GenBank/DDBJ databases">
        <title>Complete genome of Pseudomonas batumici UCM B-321 producer of the batumin antibiotic with strong antistaphilococcal and potential anticancer activity.</title>
        <authorList>
            <person name="Klochko V.V."/>
            <person name="Zelena L.B."/>
            <person name="Elena K.A."/>
            <person name="Reva O.N."/>
        </authorList>
    </citation>
    <scope>NUCLEOTIDE SEQUENCE [LARGE SCALE GENOMIC DNA]</scope>
    <source>
        <strain evidence="3 4">UCM B-321</strain>
    </source>
</reference>
<gene>
    <name evidence="3" type="ORF">UCMB321_3683</name>
</gene>
<keyword evidence="4" id="KW-1185">Reference proteome</keyword>
<name>A0A0C2EV78_9PSED</name>
<dbReference type="EMBL" id="JXDG01000048">
    <property type="protein sequence ID" value="KIH82548.1"/>
    <property type="molecule type" value="Genomic_DNA"/>
</dbReference>
<dbReference type="Pfam" id="PF17131">
    <property type="entry name" value="LolA_like"/>
    <property type="match status" value="1"/>
</dbReference>
<feature type="signal peptide" evidence="1">
    <location>
        <begin position="1"/>
        <end position="21"/>
    </location>
</feature>
<feature type="chain" id="PRO_5002164967" evidence="1">
    <location>
        <begin position="22"/>
        <end position="259"/>
    </location>
</feature>
<dbReference type="STRING" id="226910.UCMB321_3683"/>
<evidence type="ECO:0000313" key="3">
    <source>
        <dbReference type="EMBL" id="KIH82548.1"/>
    </source>
</evidence>
<evidence type="ECO:0000259" key="2">
    <source>
        <dbReference type="Pfam" id="PF17131"/>
    </source>
</evidence>
<dbReference type="Proteomes" id="UP000031535">
    <property type="component" value="Unassembled WGS sequence"/>
</dbReference>
<dbReference type="Gene3D" id="2.50.20.10">
    <property type="entry name" value="Lipoprotein localisation LolA/LolB/LppX"/>
    <property type="match status" value="1"/>
</dbReference>
<dbReference type="AlphaFoldDB" id="A0A0C2EV78"/>
<dbReference type="PATRIC" id="fig|226910.6.peg.3675"/>
<dbReference type="CDD" id="cd16329">
    <property type="entry name" value="LolA_like"/>
    <property type="match status" value="1"/>
</dbReference>
<evidence type="ECO:0000256" key="1">
    <source>
        <dbReference type="SAM" id="SignalP"/>
    </source>
</evidence>
<dbReference type="RefSeq" id="WP_040069577.1">
    <property type="nucleotide sequence ID" value="NZ_CP144470.1"/>
</dbReference>
<feature type="domain" description="Uncharacterized protein TP-0789" evidence="2">
    <location>
        <begin position="71"/>
        <end position="256"/>
    </location>
</feature>
<proteinExistence type="predicted"/>
<organism evidence="3 4">
    <name type="scientific">Pseudomonas batumici</name>
    <dbReference type="NCBI Taxonomy" id="226910"/>
    <lineage>
        <taxon>Bacteria</taxon>
        <taxon>Pseudomonadati</taxon>
        <taxon>Pseudomonadota</taxon>
        <taxon>Gammaproteobacteria</taxon>
        <taxon>Pseudomonadales</taxon>
        <taxon>Pseudomonadaceae</taxon>
        <taxon>Pseudomonas</taxon>
    </lineage>
</organism>
<dbReference type="OrthoDB" id="5937151at2"/>
<comment type="caution">
    <text evidence="3">The sequence shown here is derived from an EMBL/GenBank/DDBJ whole genome shotgun (WGS) entry which is preliminary data.</text>
</comment>
<sequence length="259" mass="29508">MTRRLLAVLPVLLTCSWPALADDALSIMQDSDRRMKAQDEQIDYRMELFEADHLTFTRQLTRLDKRMSDRTGTLVRFTAPAAVKNVALLIEDSGAATNDIWSYTPSTKNLRRLAGSQKQNWFMGTDFTYEDFEDYKLASYQFASLGKPEPCLSWPACRRIEARAQTEEARISGYSRKVYYLEESSRYPVQIDYFDAQGTLVKQLKTDGLQVVGGFSRPTAQTMFNLAANKSTRMIVEKVSINPGIAEANFTQRALRTEH</sequence>
<keyword evidence="1" id="KW-0732">Signal</keyword>
<protein>
    <submittedName>
        <fullName evidence="3">Outer membrane lipoprotein-sorting protein</fullName>
    </submittedName>
</protein>